<evidence type="ECO:0000313" key="3">
    <source>
        <dbReference type="Proteomes" id="UP001223743"/>
    </source>
</evidence>
<dbReference type="InterPro" id="IPR015168">
    <property type="entry name" value="SsuA/THI5"/>
</dbReference>
<dbReference type="Pfam" id="PF09084">
    <property type="entry name" value="NMT1"/>
    <property type="match status" value="1"/>
</dbReference>
<dbReference type="Proteomes" id="UP001223743">
    <property type="component" value="Unassembled WGS sequence"/>
</dbReference>
<comment type="caution">
    <text evidence="2">The sequence shown here is derived from an EMBL/GenBank/DDBJ whole genome shotgun (WGS) entry which is preliminary data.</text>
</comment>
<dbReference type="Gene3D" id="3.40.190.10">
    <property type="entry name" value="Periplasmic binding protein-like II"/>
    <property type="match status" value="2"/>
</dbReference>
<dbReference type="RefSeq" id="WP_266279246.1">
    <property type="nucleotide sequence ID" value="NZ_JAPKNF010000001.1"/>
</dbReference>
<dbReference type="InterPro" id="IPR006311">
    <property type="entry name" value="TAT_signal"/>
</dbReference>
<dbReference type="CDD" id="cd01008">
    <property type="entry name" value="PBP2_NrtA_SsuA_CpmA_like"/>
    <property type="match status" value="1"/>
</dbReference>
<accession>A0ABU0M6X2</accession>
<dbReference type="PANTHER" id="PTHR30024">
    <property type="entry name" value="ALIPHATIC SULFONATES-BINDING PROTEIN-RELATED"/>
    <property type="match status" value="1"/>
</dbReference>
<dbReference type="EMBL" id="JAUSWJ010000001">
    <property type="protein sequence ID" value="MDQ0516715.1"/>
    <property type="molecule type" value="Genomic_DNA"/>
</dbReference>
<evidence type="ECO:0000313" key="2">
    <source>
        <dbReference type="EMBL" id="MDQ0516715.1"/>
    </source>
</evidence>
<sequence>MDHFAANRRSFLAGLGISAAGLAFGGALLPRRGFAAEGGKPEVTSLEIISVRDPQHSAQLALAKELGYFSDEGLDVTLNYTVNGPDLPSLAASGKVQVLSSALEQVAALREKGLDFKWVMKLSDISNTQGVVIGNNSGIEKPADFAGKRIGMYKGAAVELAILNMTKAYGIDFGSLQFINMEPPEQALALMRGDIDVMACWEPYVSNAAKMGGRPYFTGSRSYVDGADDPKAVNWLNLATGLTTTGDFIKSSPNTLAALMRAVLKANDLLATDVNAAVDPIARNLGIPKDGLADILSKNEYDTVIDARLMDGYPVYQDWAISRGYLTTGAPMSELLDLSLLRQVKPDAVKI</sequence>
<organism evidence="2 3">
    <name type="scientific">Kaistia geumhonensis</name>
    <dbReference type="NCBI Taxonomy" id="410839"/>
    <lineage>
        <taxon>Bacteria</taxon>
        <taxon>Pseudomonadati</taxon>
        <taxon>Pseudomonadota</taxon>
        <taxon>Alphaproteobacteria</taxon>
        <taxon>Hyphomicrobiales</taxon>
        <taxon>Kaistiaceae</taxon>
        <taxon>Kaistia</taxon>
    </lineage>
</organism>
<evidence type="ECO:0000259" key="1">
    <source>
        <dbReference type="Pfam" id="PF09084"/>
    </source>
</evidence>
<dbReference type="SUPFAM" id="SSF53850">
    <property type="entry name" value="Periplasmic binding protein-like II"/>
    <property type="match status" value="1"/>
</dbReference>
<dbReference type="PROSITE" id="PS51318">
    <property type="entry name" value="TAT"/>
    <property type="match status" value="1"/>
</dbReference>
<proteinExistence type="predicted"/>
<reference evidence="2 3" key="1">
    <citation type="submission" date="2023-07" db="EMBL/GenBank/DDBJ databases">
        <title>Genomic Encyclopedia of Type Strains, Phase IV (KMG-IV): sequencing the most valuable type-strain genomes for metagenomic binning, comparative biology and taxonomic classification.</title>
        <authorList>
            <person name="Goeker M."/>
        </authorList>
    </citation>
    <scope>NUCLEOTIDE SEQUENCE [LARGE SCALE GENOMIC DNA]</scope>
    <source>
        <strain evidence="2 3">B1-1</strain>
    </source>
</reference>
<feature type="domain" description="SsuA/THI5-like" evidence="1">
    <location>
        <begin position="58"/>
        <end position="270"/>
    </location>
</feature>
<gene>
    <name evidence="2" type="ORF">QO015_002328</name>
</gene>
<keyword evidence="3" id="KW-1185">Reference proteome</keyword>
<name>A0ABU0M6X2_9HYPH</name>
<protein>
    <submittedName>
        <fullName evidence="2">NitT/TauT family transport system substrate-binding protein</fullName>
    </submittedName>
</protein>